<proteinExistence type="predicted"/>
<dbReference type="EMBL" id="MLJW01000693">
    <property type="protein sequence ID" value="OIQ83553.1"/>
    <property type="molecule type" value="Genomic_DNA"/>
</dbReference>
<evidence type="ECO:0000313" key="1">
    <source>
        <dbReference type="EMBL" id="OIQ83553.1"/>
    </source>
</evidence>
<dbReference type="AlphaFoldDB" id="A0A1J5QJ37"/>
<accession>A0A1J5QJ37</accession>
<gene>
    <name evidence="1" type="ORF">GALL_346550</name>
</gene>
<comment type="caution">
    <text evidence="1">The sequence shown here is derived from an EMBL/GenBank/DDBJ whole genome shotgun (WGS) entry which is preliminary data.</text>
</comment>
<organism evidence="1">
    <name type="scientific">mine drainage metagenome</name>
    <dbReference type="NCBI Taxonomy" id="410659"/>
    <lineage>
        <taxon>unclassified sequences</taxon>
        <taxon>metagenomes</taxon>
        <taxon>ecological metagenomes</taxon>
    </lineage>
</organism>
<reference evidence="1" key="1">
    <citation type="submission" date="2016-10" db="EMBL/GenBank/DDBJ databases">
        <title>Sequence of Gallionella enrichment culture.</title>
        <authorList>
            <person name="Poehlein A."/>
            <person name="Muehling M."/>
            <person name="Daniel R."/>
        </authorList>
    </citation>
    <scope>NUCLEOTIDE SEQUENCE</scope>
</reference>
<name>A0A1J5QJ37_9ZZZZ</name>
<sequence length="64" mass="6800">MAGDMQQRPHGIENALGVLGKTCRCPTRCADRDEIPGRSDAWGAGHDVHAPLLKAIDGFQTGSI</sequence>
<protein>
    <submittedName>
        <fullName evidence="1">Uncharacterized protein</fullName>
    </submittedName>
</protein>